<sequence>MDSTTEVNTILENEAFIPRTNNEATDGEMAVAPAEETEVNNRQDTGSLIPTTTNNQTVVTIEDIQDYLRRNQEIVENEGPYSSKSRTFIINAVPLLERLASNIETILKSEEVTRFMHNVARLSARYEDDPKFLQNLNRWYDCRKKLINVTNCASDELDNLQLITNVARCTGSFVELLRSFNLGIFQQIRSSLTEYASGISIPFGALTECAFELFSHFGYMGFGTSFFATIRSQMIINEVIIAMRKDKEMFEPLKEWFRKTKEFDNSVKKLFPYEIPLESLLAIDDALKYNEEETKIFAATFFTNVGKNPSLFTNLNFFTEAYLFCKSSAGKEWYKRMVNIGNPVDQESAYLYLRKELLALEENRSSDSDAVVEIGKLQIKSSTLGHYALIGLNGFHIYQCSSMLLSGSKHKFSSRLRELSENAQSFRKSMKKIRDRFS</sequence>
<proteinExistence type="predicted"/>
<organism evidence="1 2">
    <name type="scientific">Caerostris darwini</name>
    <dbReference type="NCBI Taxonomy" id="1538125"/>
    <lineage>
        <taxon>Eukaryota</taxon>
        <taxon>Metazoa</taxon>
        <taxon>Ecdysozoa</taxon>
        <taxon>Arthropoda</taxon>
        <taxon>Chelicerata</taxon>
        <taxon>Arachnida</taxon>
        <taxon>Araneae</taxon>
        <taxon>Araneomorphae</taxon>
        <taxon>Entelegynae</taxon>
        <taxon>Araneoidea</taxon>
        <taxon>Araneidae</taxon>
        <taxon>Caerostris</taxon>
    </lineage>
</organism>
<reference evidence="1 2" key="1">
    <citation type="submission" date="2021-06" db="EMBL/GenBank/DDBJ databases">
        <title>Caerostris darwini draft genome.</title>
        <authorList>
            <person name="Kono N."/>
            <person name="Arakawa K."/>
        </authorList>
    </citation>
    <scope>NUCLEOTIDE SEQUENCE [LARGE SCALE GENOMIC DNA]</scope>
</reference>
<accession>A0AAV4QKC8</accession>
<name>A0AAV4QKC8_9ARAC</name>
<evidence type="ECO:0000313" key="1">
    <source>
        <dbReference type="EMBL" id="GIY09870.1"/>
    </source>
</evidence>
<keyword evidence="2" id="KW-1185">Reference proteome</keyword>
<evidence type="ECO:0000313" key="2">
    <source>
        <dbReference type="Proteomes" id="UP001054837"/>
    </source>
</evidence>
<protein>
    <submittedName>
        <fullName evidence="1">Uncharacterized protein</fullName>
    </submittedName>
</protein>
<gene>
    <name evidence="1" type="primary">AVEN_40659_1</name>
    <name evidence="1" type="ORF">CDAR_412591</name>
</gene>
<dbReference type="EMBL" id="BPLQ01004692">
    <property type="protein sequence ID" value="GIY09870.1"/>
    <property type="molecule type" value="Genomic_DNA"/>
</dbReference>
<dbReference type="AlphaFoldDB" id="A0AAV4QKC8"/>
<comment type="caution">
    <text evidence="1">The sequence shown here is derived from an EMBL/GenBank/DDBJ whole genome shotgun (WGS) entry which is preliminary data.</text>
</comment>
<dbReference type="Proteomes" id="UP001054837">
    <property type="component" value="Unassembled WGS sequence"/>
</dbReference>